<proteinExistence type="predicted"/>
<evidence type="ECO:0000313" key="6">
    <source>
        <dbReference type="Proteomes" id="UP000830115"/>
    </source>
</evidence>
<evidence type="ECO:0000313" key="4">
    <source>
        <dbReference type="EMBL" id="UQA92514.1"/>
    </source>
</evidence>
<sequence length="231" mass="25194">MIDKLLPPPIATAAAFHDDHDDDPASTMFPEELELVARAVPKRQKEFHTVRRCARRALSELGIAPAPILPGPGRAPRWPDGIIGSMTHCTGFRAAAVARATDVMTIGLDAEPNEPIADPAVVDAISLPEERAQFPRLTALQPDVCWDRLLFSAKESVYKAWYPLTGRWLDFEEAHLTLDPTNATFTARLLVPGPVVNGTRITEFGGRWLIASGLVVTAISVMAQDTTAQPR</sequence>
<dbReference type="SUPFAM" id="SSF56214">
    <property type="entry name" value="4'-phosphopantetheinyl transferase"/>
    <property type="match status" value="1"/>
</dbReference>
<evidence type="ECO:0000313" key="5">
    <source>
        <dbReference type="EMBL" id="UQA97437.1"/>
    </source>
</evidence>
<evidence type="ECO:0000259" key="3">
    <source>
        <dbReference type="Pfam" id="PF17837"/>
    </source>
</evidence>
<keyword evidence="1 5" id="KW-0808">Transferase</keyword>
<dbReference type="InterPro" id="IPR041354">
    <property type="entry name" value="4PPT_N"/>
</dbReference>
<feature type="domain" description="4'-phosphopantetheinyl transferase N-terminal" evidence="3">
    <location>
        <begin position="32"/>
        <end position="98"/>
    </location>
</feature>
<dbReference type="InterPro" id="IPR008278">
    <property type="entry name" value="4-PPantetheinyl_Trfase_dom"/>
</dbReference>
<name>A0ABY4MIB5_9ACTN</name>
<dbReference type="Pfam" id="PF01648">
    <property type="entry name" value="ACPS"/>
    <property type="match status" value="1"/>
</dbReference>
<dbReference type="InterPro" id="IPR003542">
    <property type="entry name" value="Enbac_synth_compD-like"/>
</dbReference>
<protein>
    <submittedName>
        <fullName evidence="5">4'-phosphopantetheinyl transferase superfamily protein</fullName>
    </submittedName>
</protein>
<dbReference type="GO" id="GO:0016740">
    <property type="term" value="F:transferase activity"/>
    <property type="evidence" value="ECO:0007669"/>
    <property type="project" value="UniProtKB-KW"/>
</dbReference>
<reference evidence="5" key="1">
    <citation type="submission" date="2021-10" db="EMBL/GenBank/DDBJ databases">
        <title>Streptomyces nigrumlapis sp.nov.,an antimicrobial producing actinobacterium isolated from Black Gobi rocks.</title>
        <authorList>
            <person name="Wen Y."/>
            <person name="Zhang W."/>
            <person name="Liu X.G."/>
        </authorList>
    </citation>
    <scope>NUCLEOTIDE SEQUENCE</scope>
    <source>
        <strain evidence="5">ST13-2-2</strain>
    </source>
</reference>
<feature type="domain" description="4'-phosphopantetheinyl transferase" evidence="2">
    <location>
        <begin position="106"/>
        <end position="184"/>
    </location>
</feature>
<evidence type="ECO:0000256" key="1">
    <source>
        <dbReference type="ARBA" id="ARBA00022679"/>
    </source>
</evidence>
<dbReference type="Proteomes" id="UP000830115">
    <property type="component" value="Chromosome"/>
</dbReference>
<dbReference type="PANTHER" id="PTHR38096:SF1">
    <property type="entry name" value="ENTEROBACTIN SYNTHASE COMPONENT D"/>
    <property type="match status" value="1"/>
</dbReference>
<evidence type="ECO:0000259" key="2">
    <source>
        <dbReference type="Pfam" id="PF01648"/>
    </source>
</evidence>
<accession>A0ABY4MIB5</accession>
<dbReference type="EMBL" id="CP086322">
    <property type="protein sequence ID" value="UQA92514.1"/>
    <property type="molecule type" value="Genomic_DNA"/>
</dbReference>
<dbReference type="InterPro" id="IPR037143">
    <property type="entry name" value="4-PPantetheinyl_Trfase_dom_sf"/>
</dbReference>
<dbReference type="Pfam" id="PF17837">
    <property type="entry name" value="4PPT_N"/>
    <property type="match status" value="1"/>
</dbReference>
<dbReference type="RefSeq" id="WP_248863378.1">
    <property type="nucleotide sequence ID" value="NZ_CP086322.1"/>
</dbReference>
<dbReference type="PRINTS" id="PR01399">
    <property type="entry name" value="ENTSNTHTASED"/>
</dbReference>
<organism evidence="5 6">
    <name type="scientific">Streptomyces halobius</name>
    <dbReference type="NCBI Taxonomy" id="2879846"/>
    <lineage>
        <taxon>Bacteria</taxon>
        <taxon>Bacillati</taxon>
        <taxon>Actinomycetota</taxon>
        <taxon>Actinomycetes</taxon>
        <taxon>Kitasatosporales</taxon>
        <taxon>Streptomycetaceae</taxon>
        <taxon>Streptomyces</taxon>
    </lineage>
</organism>
<gene>
    <name evidence="4" type="ORF">K9S39_12345</name>
    <name evidence="5" type="ORF">K9S39_41255</name>
</gene>
<dbReference type="PANTHER" id="PTHR38096">
    <property type="entry name" value="ENTEROBACTIN SYNTHASE COMPONENT D"/>
    <property type="match status" value="1"/>
</dbReference>
<keyword evidence="6" id="KW-1185">Reference proteome</keyword>
<dbReference type="EMBL" id="CP086322">
    <property type="protein sequence ID" value="UQA97437.1"/>
    <property type="molecule type" value="Genomic_DNA"/>
</dbReference>